<protein>
    <recommendedName>
        <fullName evidence="1">DUF4216 domain-containing protein</fullName>
    </recommendedName>
</protein>
<dbReference type="OrthoDB" id="1933679at2759"/>
<comment type="caution">
    <text evidence="2">The sequence shown here is derived from an EMBL/GenBank/DDBJ whole genome shotgun (WGS) entry which is preliminary data.</text>
</comment>
<feature type="domain" description="DUF4216" evidence="1">
    <location>
        <begin position="26"/>
        <end position="94"/>
    </location>
</feature>
<dbReference type="AlphaFoldDB" id="A0A5A7T3S5"/>
<dbReference type="InterPro" id="IPR025312">
    <property type="entry name" value="DUF4216"/>
</dbReference>
<name>A0A5A7T3S5_CUCMM</name>
<evidence type="ECO:0000313" key="3">
    <source>
        <dbReference type="Proteomes" id="UP000321393"/>
    </source>
</evidence>
<evidence type="ECO:0000259" key="1">
    <source>
        <dbReference type="Pfam" id="PF13952"/>
    </source>
</evidence>
<dbReference type="Proteomes" id="UP000321393">
    <property type="component" value="Unassembled WGS sequence"/>
</dbReference>
<dbReference type="Pfam" id="PF13952">
    <property type="entry name" value="DUF4216"/>
    <property type="match status" value="1"/>
</dbReference>
<dbReference type="PANTHER" id="PTHR48258:SF9">
    <property type="entry name" value="OS01G0348150 PROTEIN"/>
    <property type="match status" value="1"/>
</dbReference>
<reference evidence="2 3" key="1">
    <citation type="submission" date="2019-08" db="EMBL/GenBank/DDBJ databases">
        <title>Draft genome sequences of two oriental melons (Cucumis melo L. var makuwa).</title>
        <authorList>
            <person name="Kwon S.-Y."/>
        </authorList>
    </citation>
    <scope>NUCLEOTIDE SEQUENCE [LARGE SCALE GENOMIC DNA]</scope>
    <source>
        <strain evidence="3">cv. SW 3</strain>
        <tissue evidence="2">Leaf</tissue>
    </source>
</reference>
<sequence>MQVSSAKDKNPVIGDMSFYGMIKEIWEVSYNMFNIVIYKCSWVENKTGVQKDDLHFTLVDLSRIGDSSNSFINTTHGKQVFYVSNSVDARWSVVVMPPQKDFPYKYANDDLGDMLLHYPPDVTTPDERGESSTHKRKCGPIKMKKITCVRSERRRLVIEYNQLGQLISQNATKLKSFIGTTVWFHVLITYFDWPTMSKKIKDKIYELIKARFVVDPRSKKSLIQNVGKASSSGPIDRSIVWKQAHIDRKGQIPDEETKEVINLIDEIVATQKISHALGKLKEERGMGSKGTSSIKGAKDFNEFEDIYNYLELYKNVEDVAGVNEEAKVNIGKEDEQLAGVRLEKMKVGTLCKLIFETKEYVVAWGTIFDSEVDGDNVKVSIDVVVDGDCATPLPTMKGIYKIS</sequence>
<evidence type="ECO:0000313" key="2">
    <source>
        <dbReference type="EMBL" id="KAA0036756.1"/>
    </source>
</evidence>
<dbReference type="EMBL" id="SSTE01019218">
    <property type="protein sequence ID" value="KAA0036756.1"/>
    <property type="molecule type" value="Genomic_DNA"/>
</dbReference>
<accession>A0A5A7T3S5</accession>
<gene>
    <name evidence="2" type="ORF">E6C27_scaffold20G00360</name>
</gene>
<proteinExistence type="predicted"/>
<dbReference type="PANTHER" id="PTHR48258">
    <property type="entry name" value="DUF4218 DOMAIN-CONTAINING PROTEIN-RELATED"/>
    <property type="match status" value="1"/>
</dbReference>
<organism evidence="2 3">
    <name type="scientific">Cucumis melo var. makuwa</name>
    <name type="common">Oriental melon</name>
    <dbReference type="NCBI Taxonomy" id="1194695"/>
    <lineage>
        <taxon>Eukaryota</taxon>
        <taxon>Viridiplantae</taxon>
        <taxon>Streptophyta</taxon>
        <taxon>Embryophyta</taxon>
        <taxon>Tracheophyta</taxon>
        <taxon>Spermatophyta</taxon>
        <taxon>Magnoliopsida</taxon>
        <taxon>eudicotyledons</taxon>
        <taxon>Gunneridae</taxon>
        <taxon>Pentapetalae</taxon>
        <taxon>rosids</taxon>
        <taxon>fabids</taxon>
        <taxon>Cucurbitales</taxon>
        <taxon>Cucurbitaceae</taxon>
        <taxon>Benincaseae</taxon>
        <taxon>Cucumis</taxon>
    </lineage>
</organism>